<gene>
    <name evidence="1" type="primary">zdhhc12</name>
</gene>
<accession>Q0V9J6</accession>
<dbReference type="EMBL" id="BC121517">
    <property type="protein sequence ID" value="AAI21518.1"/>
    <property type="molecule type" value="mRNA"/>
</dbReference>
<organism evidence="1">
    <name type="scientific">Xenopus tropicalis</name>
    <name type="common">Western clawed frog</name>
    <name type="synonym">Silurana tropicalis</name>
    <dbReference type="NCBI Taxonomy" id="8364"/>
    <lineage>
        <taxon>Eukaryota</taxon>
        <taxon>Metazoa</taxon>
        <taxon>Chordata</taxon>
        <taxon>Craniata</taxon>
        <taxon>Vertebrata</taxon>
        <taxon>Euteleostomi</taxon>
        <taxon>Amphibia</taxon>
        <taxon>Batrachia</taxon>
        <taxon>Anura</taxon>
        <taxon>Pipoidea</taxon>
        <taxon>Pipidae</taxon>
        <taxon>Xenopodinae</taxon>
        <taxon>Xenopus</taxon>
        <taxon>Silurana</taxon>
    </lineage>
</organism>
<evidence type="ECO:0000313" key="1">
    <source>
        <dbReference type="EMBL" id="AAI21518.1"/>
    </source>
</evidence>
<reference evidence="1" key="1">
    <citation type="submission" date="2006-08" db="EMBL/GenBank/DDBJ databases">
        <authorList>
            <consortium name="NIH - Xenopus Gene Collection (XGC) project"/>
        </authorList>
    </citation>
    <scope>NUCLEOTIDE SEQUENCE [LARGE SCALE MRNA]</scope>
    <source>
        <strain evidence="1">N6</strain>
        <tissue evidence="1">Oviduct</tissue>
    </source>
</reference>
<protein>
    <submittedName>
        <fullName evidence="1">Zdhhc12 protein</fullName>
    </submittedName>
</protein>
<name>Q0V9J6_XENTR</name>
<proteinExistence type="evidence at transcript level"/>
<sequence length="43" mass="4686">MFRCVLSAGFLVRTVHTVLTWGVTLVLFLHDTGEKQATSPPVG</sequence>
<dbReference type="AlphaFoldDB" id="Q0V9J6"/>